<proteinExistence type="predicted"/>
<dbReference type="AlphaFoldDB" id="A0AAW0PTM8"/>
<evidence type="ECO:0000313" key="2">
    <source>
        <dbReference type="Proteomes" id="UP001460270"/>
    </source>
</evidence>
<comment type="caution">
    <text evidence="1">The sequence shown here is derived from an EMBL/GenBank/DDBJ whole genome shotgun (WGS) entry which is preliminary data.</text>
</comment>
<dbReference type="Proteomes" id="UP001460270">
    <property type="component" value="Unassembled WGS sequence"/>
</dbReference>
<protein>
    <submittedName>
        <fullName evidence="1">Uncharacterized protein</fullName>
    </submittedName>
</protein>
<sequence>MIAWNGVERFREKKGILSPDVNVRYEPRAPLGLDLTAEVRAAAIKVPPVKMR</sequence>
<accession>A0AAW0PTM8</accession>
<name>A0AAW0PTM8_9GOBI</name>
<keyword evidence="2" id="KW-1185">Reference proteome</keyword>
<gene>
    <name evidence="1" type="ORF">WMY93_001651</name>
</gene>
<dbReference type="EMBL" id="JBBPFD010000002">
    <property type="protein sequence ID" value="KAK7938325.1"/>
    <property type="molecule type" value="Genomic_DNA"/>
</dbReference>
<evidence type="ECO:0000313" key="1">
    <source>
        <dbReference type="EMBL" id="KAK7938325.1"/>
    </source>
</evidence>
<organism evidence="1 2">
    <name type="scientific">Mugilogobius chulae</name>
    <name type="common">yellowstripe goby</name>
    <dbReference type="NCBI Taxonomy" id="88201"/>
    <lineage>
        <taxon>Eukaryota</taxon>
        <taxon>Metazoa</taxon>
        <taxon>Chordata</taxon>
        <taxon>Craniata</taxon>
        <taxon>Vertebrata</taxon>
        <taxon>Euteleostomi</taxon>
        <taxon>Actinopterygii</taxon>
        <taxon>Neopterygii</taxon>
        <taxon>Teleostei</taxon>
        <taxon>Neoteleostei</taxon>
        <taxon>Acanthomorphata</taxon>
        <taxon>Gobiaria</taxon>
        <taxon>Gobiiformes</taxon>
        <taxon>Gobioidei</taxon>
        <taxon>Gobiidae</taxon>
        <taxon>Gobionellinae</taxon>
        <taxon>Mugilogobius</taxon>
    </lineage>
</organism>
<reference evidence="2" key="1">
    <citation type="submission" date="2024-04" db="EMBL/GenBank/DDBJ databases">
        <title>Salinicola lusitanus LLJ914,a marine bacterium isolated from the Okinawa Trough.</title>
        <authorList>
            <person name="Li J."/>
        </authorList>
    </citation>
    <scope>NUCLEOTIDE SEQUENCE [LARGE SCALE GENOMIC DNA]</scope>
</reference>